<dbReference type="Proteomes" id="UP000254869">
    <property type="component" value="Unassembled WGS sequence"/>
</dbReference>
<dbReference type="EMBL" id="QQBC01000011">
    <property type="protein sequence ID" value="RDI63222.1"/>
    <property type="molecule type" value="Genomic_DNA"/>
</dbReference>
<organism evidence="2 3">
    <name type="scientific">Nocardia pseudobrasiliensis</name>
    <dbReference type="NCBI Taxonomy" id="45979"/>
    <lineage>
        <taxon>Bacteria</taxon>
        <taxon>Bacillati</taxon>
        <taxon>Actinomycetota</taxon>
        <taxon>Actinomycetes</taxon>
        <taxon>Mycobacteriales</taxon>
        <taxon>Nocardiaceae</taxon>
        <taxon>Nocardia</taxon>
    </lineage>
</organism>
<comment type="caution">
    <text evidence="2">The sequence shown here is derived from an EMBL/GenBank/DDBJ whole genome shotgun (WGS) entry which is preliminary data.</text>
</comment>
<keyword evidence="3" id="KW-1185">Reference proteome</keyword>
<evidence type="ECO:0000256" key="1">
    <source>
        <dbReference type="SAM" id="MobiDB-lite"/>
    </source>
</evidence>
<protein>
    <submittedName>
        <fullName evidence="2">Uncharacterized protein</fullName>
    </submittedName>
</protein>
<evidence type="ECO:0000313" key="3">
    <source>
        <dbReference type="Proteomes" id="UP000254869"/>
    </source>
</evidence>
<feature type="region of interest" description="Disordered" evidence="1">
    <location>
        <begin position="25"/>
        <end position="44"/>
    </location>
</feature>
<gene>
    <name evidence="2" type="ORF">DFR76_111241</name>
</gene>
<evidence type="ECO:0000313" key="2">
    <source>
        <dbReference type="EMBL" id="RDI63222.1"/>
    </source>
</evidence>
<sequence length="111" mass="11959">MPHGSQYRSALATDRELAEQLLAAEDESFDSDAAADDSSGPRPEGYTIDSYLLLSVIDALQGVQAAIIAAAGGEPPRIQPMPRPVSALESVRDEQRDRSMRRLIDQFTSGA</sequence>
<name>A0A370HXI3_9NOCA</name>
<proteinExistence type="predicted"/>
<dbReference type="AlphaFoldDB" id="A0A370HXI3"/>
<feature type="region of interest" description="Disordered" evidence="1">
    <location>
        <begin position="74"/>
        <end position="96"/>
    </location>
</feature>
<reference evidence="2 3" key="1">
    <citation type="submission" date="2018-07" db="EMBL/GenBank/DDBJ databases">
        <title>Genomic Encyclopedia of Type Strains, Phase IV (KMG-IV): sequencing the most valuable type-strain genomes for metagenomic binning, comparative biology and taxonomic classification.</title>
        <authorList>
            <person name="Goeker M."/>
        </authorList>
    </citation>
    <scope>NUCLEOTIDE SEQUENCE [LARGE SCALE GENOMIC DNA]</scope>
    <source>
        <strain evidence="2 3">DSM 44290</strain>
    </source>
</reference>
<accession>A0A370HXI3</accession>
<feature type="compositionally biased region" description="Acidic residues" evidence="1">
    <location>
        <begin position="25"/>
        <end position="35"/>
    </location>
</feature>
<dbReference type="STRING" id="1210086.GCA_001613105_04986"/>